<feature type="domain" description="Fibronectin type-III" evidence="2">
    <location>
        <begin position="594"/>
        <end position="688"/>
    </location>
</feature>
<dbReference type="Gene3D" id="2.60.40.1080">
    <property type="match status" value="1"/>
</dbReference>
<evidence type="ECO:0000259" key="2">
    <source>
        <dbReference type="PROSITE" id="PS50853"/>
    </source>
</evidence>
<comment type="caution">
    <text evidence="4">The sequence shown here is derived from an EMBL/GenBank/DDBJ whole genome shotgun (WGS) entry which is preliminary data.</text>
</comment>
<dbReference type="EMBL" id="QKRB01000051">
    <property type="protein sequence ID" value="PZD94735.1"/>
    <property type="molecule type" value="Genomic_DNA"/>
</dbReference>
<dbReference type="OrthoDB" id="273314at2"/>
<dbReference type="InterPro" id="IPR013783">
    <property type="entry name" value="Ig-like_fold"/>
</dbReference>
<dbReference type="InterPro" id="IPR003961">
    <property type="entry name" value="FN3_dom"/>
</dbReference>
<dbReference type="PROSITE" id="PS51272">
    <property type="entry name" value="SLH"/>
    <property type="match status" value="3"/>
</dbReference>
<dbReference type="PANTHER" id="PTHR43308">
    <property type="entry name" value="OUTER MEMBRANE PROTEIN ALPHA-RELATED"/>
    <property type="match status" value="1"/>
</dbReference>
<evidence type="ECO:0000313" key="5">
    <source>
        <dbReference type="Proteomes" id="UP000249522"/>
    </source>
</evidence>
<keyword evidence="5" id="KW-1185">Reference proteome</keyword>
<dbReference type="SMART" id="SM00635">
    <property type="entry name" value="BID_2"/>
    <property type="match status" value="1"/>
</dbReference>
<evidence type="ECO:0000313" key="4">
    <source>
        <dbReference type="EMBL" id="PZD94735.1"/>
    </source>
</evidence>
<feature type="compositionally biased region" description="Pro residues" evidence="1">
    <location>
        <begin position="687"/>
        <end position="712"/>
    </location>
</feature>
<dbReference type="InterPro" id="IPR003343">
    <property type="entry name" value="Big_2"/>
</dbReference>
<organism evidence="4 5">
    <name type="scientific">Paenibacillus sambharensis</name>
    <dbReference type="NCBI Taxonomy" id="1803190"/>
    <lineage>
        <taxon>Bacteria</taxon>
        <taxon>Bacillati</taxon>
        <taxon>Bacillota</taxon>
        <taxon>Bacilli</taxon>
        <taxon>Bacillales</taxon>
        <taxon>Paenibacillaceae</taxon>
        <taxon>Paenibacillus</taxon>
    </lineage>
</organism>
<dbReference type="InterPro" id="IPR051465">
    <property type="entry name" value="Cell_Envelope_Struct_Comp"/>
</dbReference>
<evidence type="ECO:0000259" key="3">
    <source>
        <dbReference type="PROSITE" id="PS51272"/>
    </source>
</evidence>
<accession>A0A2W1LIK7</accession>
<dbReference type="Pfam" id="PF13385">
    <property type="entry name" value="Laminin_G_3"/>
    <property type="match status" value="1"/>
</dbReference>
<evidence type="ECO:0000256" key="1">
    <source>
        <dbReference type="SAM" id="MobiDB-lite"/>
    </source>
</evidence>
<feature type="domain" description="Fibronectin type-III" evidence="2">
    <location>
        <begin position="494"/>
        <end position="586"/>
    </location>
</feature>
<feature type="domain" description="SLH" evidence="3">
    <location>
        <begin position="990"/>
        <end position="1049"/>
    </location>
</feature>
<sequence>MRRREIFMNSLSRRCSSMMLTRRLTPRSLRMKARCYRLTKSEVNYKVYVEKADNIFYDKDGIEANGFQFDQVAGTRNGMQGLIGHAGNNEGQTIFKDLQEDKWYLFLDSWPYHVRYTTDLEDGPQLVNNLLDSSEYALPPGPRHGTVIPITRAEYDALQAKYGYAGPEEAADPVVHYTFDPDSVNGTTVADASGNGHDARLVGGALINDQDRIGEAGGAVELDGTSGYVELPENLIHDLNLEKATISAWVKMDEDRPNQRIFDFASDTGRTVNRNTMYVSTKGDSGGLEFAVVTPFTEKFGSESTLLNANYKYALRSERLSANEWNHVAVTLDGFDAVLYVNGEEAARSSTFNVEPRMLLETTMNYIGKSRRDTHSLFDGKFDDFRIYNRALLADEIVTLADNTPIQPVAVTGVSLDKSEITLKVNEEVRLTAAVAPADASNKAVTWSSSNEDAAVVDADGLVKAAGAGTAEITVTTVDGGYTASALVTVEAEAVTPNEVTDVTLKPGDQKLELSWKDPKGIVLKQVKLVVSEGKSVTDTVYAKAGAEYAVIDNLKNGTAYDIAIRTIDAEGNESSGVTVEGTPAAAPEADTTPPGEVTNPRVAAGSGQLTFTWTDPTDQDLARIKISGHGSTVTESVYADKGAESYTYAGLNNGTKYEFLITTVDMHGNESAGIVVEGTPAKPSDPDPVPTPGPTPTPSPGPTPAPAPTPAPGQEDPSSEAKPEVTADGVVVQPAVGSGGRATVKLSEDSVKSAREQTTSGRLRIKVEAAEGMNELEVNIPVEQLLTDEGTAINRIEVESDLATVTVSTKRISQASSTAKHVTISIRKADLTSLSAETQERLKDAVVYNFNLSVEGVKISEFDGRSDVTVAIPYELKPGEHPNKVVIYYVNNSGELEVVTNGRYNAASGKVEFKPKHFSTYAAAYANASFKDVTKAWAKEAVEALAARGVVSGMGEGRFNPEGQVTRAEFITMLMNLFELTDPYSSTSLSDVKAGAWYYEEIATAYQLGIIGGRPDGSFGVNEAVTRQDMAVMAYKAARYAQLELRGQGEAAAFADAASISPYAEQAVKAMQTAGVINGMGNGEFAPKAYATRAQAAVIIHKLLELL</sequence>
<dbReference type="Pfam" id="PF00395">
    <property type="entry name" value="SLH"/>
    <property type="match status" value="3"/>
</dbReference>
<dbReference type="Pfam" id="PF02368">
    <property type="entry name" value="Big_2"/>
    <property type="match status" value="1"/>
</dbReference>
<proteinExistence type="predicted"/>
<feature type="region of interest" description="Disordered" evidence="1">
    <location>
        <begin position="573"/>
        <end position="598"/>
    </location>
</feature>
<dbReference type="InterPro" id="IPR013320">
    <property type="entry name" value="ConA-like_dom_sf"/>
</dbReference>
<dbReference type="AlphaFoldDB" id="A0A2W1LIK7"/>
<dbReference type="SUPFAM" id="SSF49265">
    <property type="entry name" value="Fibronectin type III"/>
    <property type="match status" value="1"/>
</dbReference>
<dbReference type="SMART" id="SM00060">
    <property type="entry name" value="FN3"/>
    <property type="match status" value="2"/>
</dbReference>
<dbReference type="Proteomes" id="UP000249522">
    <property type="component" value="Unassembled WGS sequence"/>
</dbReference>
<gene>
    <name evidence="4" type="ORF">DNH61_17455</name>
</gene>
<name>A0A2W1LIK7_9BACL</name>
<dbReference type="PROSITE" id="PS50853">
    <property type="entry name" value="FN3"/>
    <property type="match status" value="2"/>
</dbReference>
<dbReference type="SUPFAM" id="SSF49373">
    <property type="entry name" value="Invasin/intimin cell-adhesion fragments"/>
    <property type="match status" value="1"/>
</dbReference>
<feature type="region of interest" description="Disordered" evidence="1">
    <location>
        <begin position="676"/>
        <end position="758"/>
    </location>
</feature>
<feature type="domain" description="SLH" evidence="3">
    <location>
        <begin position="926"/>
        <end position="989"/>
    </location>
</feature>
<feature type="domain" description="SLH" evidence="3">
    <location>
        <begin position="1052"/>
        <end position="1108"/>
    </location>
</feature>
<dbReference type="InterPro" id="IPR008964">
    <property type="entry name" value="Invasin/intimin_cell_adhesion"/>
</dbReference>
<feature type="compositionally biased region" description="Low complexity" evidence="1">
    <location>
        <begin position="581"/>
        <end position="597"/>
    </location>
</feature>
<dbReference type="Gene3D" id="2.60.40.10">
    <property type="entry name" value="Immunoglobulins"/>
    <property type="match status" value="2"/>
</dbReference>
<feature type="compositionally biased region" description="Basic and acidic residues" evidence="1">
    <location>
        <begin position="747"/>
        <end position="756"/>
    </location>
</feature>
<dbReference type="InterPro" id="IPR001119">
    <property type="entry name" value="SLH_dom"/>
</dbReference>
<protein>
    <submittedName>
        <fullName evidence="4">Uncharacterized protein</fullName>
    </submittedName>
</protein>
<dbReference type="SUPFAM" id="SSF49899">
    <property type="entry name" value="Concanavalin A-like lectins/glucanases"/>
    <property type="match status" value="1"/>
</dbReference>
<reference evidence="4 5" key="1">
    <citation type="submission" date="2018-06" db="EMBL/GenBank/DDBJ databases">
        <title>Paenibacillus imtechensis sp. nov.</title>
        <authorList>
            <person name="Pinnaka A.K."/>
            <person name="Singh H."/>
            <person name="Kaur M."/>
        </authorList>
    </citation>
    <scope>NUCLEOTIDE SEQUENCE [LARGE SCALE GENOMIC DNA]</scope>
    <source>
        <strain evidence="4 5">SMB1</strain>
    </source>
</reference>
<dbReference type="InterPro" id="IPR036116">
    <property type="entry name" value="FN3_sf"/>
</dbReference>
<dbReference type="Gene3D" id="2.60.120.200">
    <property type="match status" value="1"/>
</dbReference>